<evidence type="ECO:0000313" key="4">
    <source>
        <dbReference type="EMBL" id="VDP12970.1"/>
    </source>
</evidence>
<keyword evidence="1" id="KW-0227">DNA damage</keyword>
<feature type="domain" description="DNA helicase Pif1-like DEAD-box helicase" evidence="2">
    <location>
        <begin position="354"/>
        <end position="561"/>
    </location>
</feature>
<reference evidence="6" key="2">
    <citation type="submission" date="2019-09" db="UniProtKB">
        <authorList>
            <consortium name="WormBaseParasite"/>
        </authorList>
    </citation>
    <scope>IDENTIFICATION</scope>
</reference>
<evidence type="ECO:0000259" key="2">
    <source>
        <dbReference type="Pfam" id="PF05970"/>
    </source>
</evidence>
<dbReference type="WBParaSite" id="HPBE_0001880101-mRNA-1">
    <property type="protein sequence ID" value="HPBE_0001880101-mRNA-1"/>
    <property type="gene ID" value="HPBE_0001880101"/>
</dbReference>
<comment type="cofactor">
    <cofactor evidence="1">
        <name>Mg(2+)</name>
        <dbReference type="ChEBI" id="CHEBI:18420"/>
    </cofactor>
</comment>
<dbReference type="SUPFAM" id="SSF52540">
    <property type="entry name" value="P-loop containing nucleoside triphosphate hydrolases"/>
    <property type="match status" value="2"/>
</dbReference>
<dbReference type="InterPro" id="IPR027417">
    <property type="entry name" value="P-loop_NTPase"/>
</dbReference>
<comment type="catalytic activity">
    <reaction evidence="1">
        <text>ATP + H2O = ADP + phosphate + H(+)</text>
        <dbReference type="Rhea" id="RHEA:13065"/>
        <dbReference type="ChEBI" id="CHEBI:15377"/>
        <dbReference type="ChEBI" id="CHEBI:15378"/>
        <dbReference type="ChEBI" id="CHEBI:30616"/>
        <dbReference type="ChEBI" id="CHEBI:43474"/>
        <dbReference type="ChEBI" id="CHEBI:456216"/>
        <dbReference type="EC" id="5.6.2.3"/>
    </reaction>
</comment>
<evidence type="ECO:0000259" key="3">
    <source>
        <dbReference type="Pfam" id="PF21530"/>
    </source>
</evidence>
<evidence type="ECO:0000313" key="6">
    <source>
        <dbReference type="WBParaSite" id="HPBE_0001880101-mRNA-1"/>
    </source>
</evidence>
<dbReference type="AlphaFoldDB" id="A0A183GA01"/>
<keyword evidence="1" id="KW-0234">DNA repair</keyword>
<comment type="similarity">
    <text evidence="1">Belongs to the helicase family.</text>
</comment>
<dbReference type="EC" id="5.6.2.3" evidence="1"/>
<keyword evidence="1" id="KW-0378">Hydrolase</keyword>
<dbReference type="GO" id="GO:0000723">
    <property type="term" value="P:telomere maintenance"/>
    <property type="evidence" value="ECO:0007669"/>
    <property type="project" value="InterPro"/>
</dbReference>
<keyword evidence="5" id="KW-1185">Reference proteome</keyword>
<keyword evidence="1" id="KW-0233">DNA recombination</keyword>
<evidence type="ECO:0000256" key="1">
    <source>
        <dbReference type="RuleBase" id="RU363044"/>
    </source>
</evidence>
<dbReference type="CDD" id="cd18809">
    <property type="entry name" value="SF1_C_RecD"/>
    <property type="match status" value="1"/>
</dbReference>
<dbReference type="PANTHER" id="PTHR10492">
    <property type="match status" value="1"/>
</dbReference>
<dbReference type="GO" id="GO:0006310">
    <property type="term" value="P:DNA recombination"/>
    <property type="evidence" value="ECO:0007669"/>
    <property type="project" value="UniProtKB-KW"/>
</dbReference>
<proteinExistence type="inferred from homology"/>
<keyword evidence="1" id="KW-0067">ATP-binding</keyword>
<feature type="domain" description="DNA helicase Pif1-like 2B" evidence="3">
    <location>
        <begin position="644"/>
        <end position="688"/>
    </location>
</feature>
<dbReference type="GO" id="GO:0016787">
    <property type="term" value="F:hydrolase activity"/>
    <property type="evidence" value="ECO:0007669"/>
    <property type="project" value="UniProtKB-KW"/>
</dbReference>
<keyword evidence="1" id="KW-0547">Nucleotide-binding</keyword>
<dbReference type="OrthoDB" id="10056572at2759"/>
<reference evidence="4 5" key="1">
    <citation type="submission" date="2018-11" db="EMBL/GenBank/DDBJ databases">
        <authorList>
            <consortium name="Pathogen Informatics"/>
        </authorList>
    </citation>
    <scope>NUCLEOTIDE SEQUENCE [LARGE SCALE GENOMIC DNA]</scope>
</reference>
<dbReference type="GO" id="GO:0043139">
    <property type="term" value="F:5'-3' DNA helicase activity"/>
    <property type="evidence" value="ECO:0007669"/>
    <property type="project" value="UniProtKB-EC"/>
</dbReference>
<evidence type="ECO:0000313" key="5">
    <source>
        <dbReference type="Proteomes" id="UP000050761"/>
    </source>
</evidence>
<dbReference type="Pfam" id="PF05970">
    <property type="entry name" value="PIF1"/>
    <property type="match status" value="1"/>
</dbReference>
<dbReference type="Proteomes" id="UP000050761">
    <property type="component" value="Unassembled WGS sequence"/>
</dbReference>
<dbReference type="Pfam" id="PF21530">
    <property type="entry name" value="Pif1_2B_dom"/>
    <property type="match status" value="1"/>
</dbReference>
<sequence>MDNRSVVPYSPFLTRMFEAHINVEVCALIHAVKYLFKYVYKGPDRARIRLFQRSDDDQCVRDEIEAYIDARYVCAPEAVHRILGFKMQEKSDAVERLQVHLPGFETVTFDAGNERQALEAAQNRLSTLTGYFSINKFCEEFSAEHGRLPEGMVDSRDLHYFEMPQEFVFNKGWKARKRHSRTIGRMHFVGPQDQERFALRLLLLYGKGFTSYEDVRTVGGTLYPSFASAARAAGYLRDDAFFGQCLMEAAGFHMPAQLRGFFVALIVYGCLQHPLPVALWNAHKNDFMEDFLRSGLPLSVAESKAFYDIANRIAVLGRDYRSFLDIDIPQEDLGGEQVDYDEHKRQGERNYSLLNNEQRLLVDEVLTAISQPEGQCYFVDGPGGSGKTFVYTTIYHLATAKKKKILNVAWTGIAANLLPNGRTVTSAFRLIVDDQCRTSSMKRQSEEATVLSGVDVIIWDEAPMAPKHALEAVDALLRDVMQISTPFGGKVMLLGGDFRQVLPVVERGTRHDVVQACIKSSRIWPIFKSYSLTTNMRLQGGDGQYRDWLLQVGNGDVPTDENGDMEVPAALLCEEDIADAVFGDVFSGLSSDLAELAILTPRNVDALRINDYVLDRLSGERITFLSEDEAIVEDPSDALNFPTEFLNRMTPTGMPPHVLHLKVGCMVMLLRNIDVRNGLCNGTRLIVRMLGRHVLVCEHATGVRKGDQVLLPRIDCYFSNNLPFRLRRRHFPVRLSFAMTINKSQGQSFSKVGIVLHDPIFAHGQLYVALSRARSQNGVVIKAPGNMMRNIVYNEVLR</sequence>
<dbReference type="GO" id="GO:0006281">
    <property type="term" value="P:DNA repair"/>
    <property type="evidence" value="ECO:0007669"/>
    <property type="project" value="UniProtKB-KW"/>
</dbReference>
<accession>A0A3P8B6Q7</accession>
<protein>
    <recommendedName>
        <fullName evidence="1">ATP-dependent DNA helicase</fullName>
        <ecNumber evidence="1">5.6.2.3</ecNumber>
    </recommendedName>
</protein>
<accession>A0A183GA01</accession>
<dbReference type="Gene3D" id="3.40.50.300">
    <property type="entry name" value="P-loop containing nucleotide triphosphate hydrolases"/>
    <property type="match status" value="2"/>
</dbReference>
<gene>
    <name evidence="4" type="ORF">HPBE_LOCUS18800</name>
</gene>
<dbReference type="InterPro" id="IPR010285">
    <property type="entry name" value="DNA_helicase_pif1-like_DEAD"/>
</dbReference>
<keyword evidence="1" id="KW-0347">Helicase</keyword>
<dbReference type="InterPro" id="IPR049163">
    <property type="entry name" value="Pif1-like_2B_dom"/>
</dbReference>
<organism evidence="5 6">
    <name type="scientific">Heligmosomoides polygyrus</name>
    <name type="common">Parasitic roundworm</name>
    <dbReference type="NCBI Taxonomy" id="6339"/>
    <lineage>
        <taxon>Eukaryota</taxon>
        <taxon>Metazoa</taxon>
        <taxon>Ecdysozoa</taxon>
        <taxon>Nematoda</taxon>
        <taxon>Chromadorea</taxon>
        <taxon>Rhabditida</taxon>
        <taxon>Rhabditina</taxon>
        <taxon>Rhabditomorpha</taxon>
        <taxon>Strongyloidea</taxon>
        <taxon>Heligmosomidae</taxon>
        <taxon>Heligmosomoides</taxon>
    </lineage>
</organism>
<name>A0A183GA01_HELPZ</name>
<dbReference type="GO" id="GO:0005524">
    <property type="term" value="F:ATP binding"/>
    <property type="evidence" value="ECO:0007669"/>
    <property type="project" value="UniProtKB-KW"/>
</dbReference>
<dbReference type="PANTHER" id="PTHR10492:SF57">
    <property type="entry name" value="ATP-DEPENDENT DNA HELICASE"/>
    <property type="match status" value="1"/>
</dbReference>
<dbReference type="EMBL" id="UZAH01030928">
    <property type="protein sequence ID" value="VDP12970.1"/>
    <property type="molecule type" value="Genomic_DNA"/>
</dbReference>